<dbReference type="Pfam" id="PF07715">
    <property type="entry name" value="Plug"/>
    <property type="match status" value="1"/>
</dbReference>
<keyword evidence="7" id="KW-0406">Ion transport</keyword>
<dbReference type="Proteomes" id="UP000832011">
    <property type="component" value="Chromosome"/>
</dbReference>
<dbReference type="PANTHER" id="PTHR30069:SF53">
    <property type="entry name" value="COLICIN I RECEPTOR-RELATED"/>
    <property type="match status" value="1"/>
</dbReference>
<dbReference type="Gene3D" id="2.170.130.10">
    <property type="entry name" value="TonB-dependent receptor, plug domain"/>
    <property type="match status" value="1"/>
</dbReference>
<proteinExistence type="inferred from homology"/>
<dbReference type="EMBL" id="CP091511">
    <property type="protein sequence ID" value="UOO88010.1"/>
    <property type="molecule type" value="Genomic_DNA"/>
</dbReference>
<feature type="domain" description="TonB-dependent receptor plug" evidence="16">
    <location>
        <begin position="49"/>
        <end position="161"/>
    </location>
</feature>
<keyword evidence="18" id="KW-1185">Reference proteome</keyword>
<evidence type="ECO:0000256" key="6">
    <source>
        <dbReference type="ARBA" id="ARBA00022729"/>
    </source>
</evidence>
<dbReference type="PANTHER" id="PTHR30069">
    <property type="entry name" value="TONB-DEPENDENT OUTER MEMBRANE RECEPTOR"/>
    <property type="match status" value="1"/>
</dbReference>
<keyword evidence="10 17" id="KW-0675">Receptor</keyword>
<evidence type="ECO:0000256" key="5">
    <source>
        <dbReference type="ARBA" id="ARBA00022692"/>
    </source>
</evidence>
<dbReference type="InterPro" id="IPR000531">
    <property type="entry name" value="Beta-barrel_TonB"/>
</dbReference>
<evidence type="ECO:0000313" key="17">
    <source>
        <dbReference type="EMBL" id="UOO88010.1"/>
    </source>
</evidence>
<dbReference type="PROSITE" id="PS52016">
    <property type="entry name" value="TONB_DEPENDENT_REC_3"/>
    <property type="match status" value="1"/>
</dbReference>
<organism evidence="17 18">
    <name type="scientific">Vitreoscilla massiliensis</name>
    <dbReference type="NCBI Taxonomy" id="1689272"/>
    <lineage>
        <taxon>Bacteria</taxon>
        <taxon>Pseudomonadati</taxon>
        <taxon>Pseudomonadota</taxon>
        <taxon>Betaproteobacteria</taxon>
        <taxon>Neisseriales</taxon>
        <taxon>Neisseriaceae</taxon>
        <taxon>Vitreoscilla</taxon>
    </lineage>
</organism>
<dbReference type="InterPro" id="IPR036942">
    <property type="entry name" value="Beta-barrel_TonB_sf"/>
</dbReference>
<evidence type="ECO:0000256" key="10">
    <source>
        <dbReference type="ARBA" id="ARBA00023170"/>
    </source>
</evidence>
<dbReference type="RefSeq" id="WP_058356553.1">
    <property type="nucleotide sequence ID" value="NZ_CABKVG010000009.1"/>
</dbReference>
<gene>
    <name evidence="17" type="ORF">LVJ82_10955</name>
</gene>
<evidence type="ECO:0000256" key="7">
    <source>
        <dbReference type="ARBA" id="ARBA00023065"/>
    </source>
</evidence>
<evidence type="ECO:0000256" key="11">
    <source>
        <dbReference type="ARBA" id="ARBA00023237"/>
    </source>
</evidence>
<evidence type="ECO:0000259" key="15">
    <source>
        <dbReference type="Pfam" id="PF00593"/>
    </source>
</evidence>
<evidence type="ECO:0000256" key="8">
    <source>
        <dbReference type="ARBA" id="ARBA00023077"/>
    </source>
</evidence>
<sequence length="724" mass="79192">MRTRFFHSSLSLAIVAAFSVPVGAETVAAEADTELEEIVVTASGSGTQLKNAPASVAVIHEAEIKREPVTSIGELISKQPGVSGGMGLNAEAGKIKMRGLPSEYSLILIDGRRIGNSSRVSYRTDLARQDLDWISPEAIQRIEVVKGPMSSLYGSDAMGGVINIITKKIPDEWTGSATINYKLPSDSKAGDTIQTSATLAGPILDNLGARVTVSQTQRDADKGLDTDDFADSTTGIKNQNIDGKLAWEVVDGHTLELFGTYGKQINTNPSFKEGADKSEFWLGDDGEEDTTVTRRYGLSWDGEYDWGSSKLSVYRNEFEKPNAMTEVNGVLAPTNQQNSQTVVDGKVNIPFQLGVEHNLTVGGQWKKEELSNSRTLGINSNGAPSIDGTDHTGNITVEGKSWALFLEDSLKLTDKFTLTLGGRLDDDERYGTQFSPRAYGVYNLTDAWTFKGGVSKGFRAPDLVQTAPAFATGSRGNGCNSTFGRYDPITNPGGFRSSNALTGYVNCYATGNPDLKPEESTNYEFGFNFQNPSLNGGLTYFHTDFKNKILSQAVKHTASSDIDPQYQSRYPYGIWYTAPTNAEKAKVRGLEGSLTWFINDDWTWRHNATYFIASKNEDTGAALIDTPKFAYNTDLLWTPMERLHLGVNARYVGSQYTTQVSDNPDVLEAYWTFGMNANYDIADNFTVRAGVSNLFNKQPEKSDDAVDYHSIEGRAFFVGLTAKF</sequence>
<protein>
    <submittedName>
        <fullName evidence="17">TonB-dependent receptor</fullName>
    </submittedName>
</protein>
<name>A0ABY4DXZ1_9NEIS</name>
<dbReference type="InterPro" id="IPR039426">
    <property type="entry name" value="TonB-dep_rcpt-like"/>
</dbReference>
<dbReference type="Pfam" id="PF00593">
    <property type="entry name" value="TonB_dep_Rec_b-barrel"/>
    <property type="match status" value="1"/>
</dbReference>
<evidence type="ECO:0000256" key="14">
    <source>
        <dbReference type="SAM" id="SignalP"/>
    </source>
</evidence>
<evidence type="ECO:0000256" key="1">
    <source>
        <dbReference type="ARBA" id="ARBA00004571"/>
    </source>
</evidence>
<keyword evidence="5 12" id="KW-0812">Transmembrane</keyword>
<feature type="chain" id="PRO_5045070961" evidence="14">
    <location>
        <begin position="25"/>
        <end position="724"/>
    </location>
</feature>
<dbReference type="InterPro" id="IPR037066">
    <property type="entry name" value="Plug_dom_sf"/>
</dbReference>
<feature type="signal peptide" evidence="14">
    <location>
        <begin position="1"/>
        <end position="24"/>
    </location>
</feature>
<keyword evidence="6 14" id="KW-0732">Signal</keyword>
<evidence type="ECO:0000313" key="18">
    <source>
        <dbReference type="Proteomes" id="UP000832011"/>
    </source>
</evidence>
<keyword evidence="9 12" id="KW-0472">Membrane</keyword>
<comment type="similarity">
    <text evidence="2 12 13">Belongs to the TonB-dependent receptor family.</text>
</comment>
<evidence type="ECO:0000256" key="9">
    <source>
        <dbReference type="ARBA" id="ARBA00023136"/>
    </source>
</evidence>
<dbReference type="Gene3D" id="2.40.170.20">
    <property type="entry name" value="TonB-dependent receptor, beta-barrel domain"/>
    <property type="match status" value="1"/>
</dbReference>
<evidence type="ECO:0000256" key="4">
    <source>
        <dbReference type="ARBA" id="ARBA00022452"/>
    </source>
</evidence>
<keyword evidence="11 12" id="KW-0998">Cell outer membrane</keyword>
<keyword evidence="4 12" id="KW-1134">Transmembrane beta strand</keyword>
<evidence type="ECO:0000256" key="3">
    <source>
        <dbReference type="ARBA" id="ARBA00022448"/>
    </source>
</evidence>
<evidence type="ECO:0000259" key="16">
    <source>
        <dbReference type="Pfam" id="PF07715"/>
    </source>
</evidence>
<comment type="subcellular location">
    <subcellularLocation>
        <location evidence="1 12">Cell outer membrane</location>
        <topology evidence="1 12">Multi-pass membrane protein</topology>
    </subcellularLocation>
</comment>
<dbReference type="CDD" id="cd01347">
    <property type="entry name" value="ligand_gated_channel"/>
    <property type="match status" value="1"/>
</dbReference>
<evidence type="ECO:0000256" key="12">
    <source>
        <dbReference type="PROSITE-ProRule" id="PRU01360"/>
    </source>
</evidence>
<feature type="domain" description="TonB-dependent receptor-like beta-barrel" evidence="15">
    <location>
        <begin position="253"/>
        <end position="694"/>
    </location>
</feature>
<keyword evidence="3 12" id="KW-0813">Transport</keyword>
<evidence type="ECO:0000256" key="13">
    <source>
        <dbReference type="RuleBase" id="RU003357"/>
    </source>
</evidence>
<reference evidence="17 18" key="1">
    <citation type="journal article" date="2022" name="Res Sq">
        <title>Evolution of multicellular longitudinally dividing oral cavity symbionts (Neisseriaceae).</title>
        <authorList>
            <person name="Nyongesa S."/>
            <person name="Weber P."/>
            <person name="Bernet E."/>
            <person name="Pullido F."/>
            <person name="Nieckarz M."/>
            <person name="Delaby M."/>
            <person name="Nieves C."/>
            <person name="Viehboeck T."/>
            <person name="Krause N."/>
            <person name="Rivera-Millot A."/>
            <person name="Nakamura A."/>
            <person name="Vischer N."/>
            <person name="VanNieuwenhze M."/>
            <person name="Brun Y."/>
            <person name="Cava F."/>
            <person name="Bulgheresi S."/>
            <person name="Veyrier F."/>
        </authorList>
    </citation>
    <scope>NUCLEOTIDE SEQUENCE [LARGE SCALE GENOMIC DNA]</scope>
    <source>
        <strain evidence="17 18">SN4</strain>
    </source>
</reference>
<dbReference type="SUPFAM" id="SSF56935">
    <property type="entry name" value="Porins"/>
    <property type="match status" value="1"/>
</dbReference>
<keyword evidence="8 13" id="KW-0798">TonB box</keyword>
<evidence type="ECO:0000256" key="2">
    <source>
        <dbReference type="ARBA" id="ARBA00009810"/>
    </source>
</evidence>
<accession>A0ABY4DXZ1</accession>
<dbReference type="InterPro" id="IPR012910">
    <property type="entry name" value="Plug_dom"/>
</dbReference>